<accession>C3ZEU3</accession>
<keyword evidence="1" id="KW-0472">Membrane</keyword>
<feature type="transmembrane region" description="Helical" evidence="1">
    <location>
        <begin position="31"/>
        <end position="51"/>
    </location>
</feature>
<evidence type="ECO:0000313" key="3">
    <source>
        <dbReference type="EMBL" id="EEN49249.1"/>
    </source>
</evidence>
<dbReference type="EMBL" id="GG666612">
    <property type="protein sequence ID" value="EEN49249.1"/>
    <property type="molecule type" value="Genomic_DNA"/>
</dbReference>
<feature type="chain" id="PRO_5002934689" evidence="2">
    <location>
        <begin position="17"/>
        <end position="142"/>
    </location>
</feature>
<name>C3ZEU3_BRAFL</name>
<sequence length="142" mass="15577">MFNFKASSFLFVNVLAEPLTALDAESTSRMIILIVVSVLVVAAAVAIWLMWRRSRRGLPGRPNGQVARPPAGTEDLSTVLQNPGFISSSPESEQLSGLPIRLVEGDAEDPTVYHELHTSSPSPNEELMNEFYPIEIPEDDRG</sequence>
<keyword evidence="2" id="KW-0732">Signal</keyword>
<gene>
    <name evidence="3" type="ORF">BRAFLDRAFT_72685</name>
</gene>
<keyword evidence="1" id="KW-0812">Transmembrane</keyword>
<evidence type="ECO:0000256" key="1">
    <source>
        <dbReference type="SAM" id="Phobius"/>
    </source>
</evidence>
<organism>
    <name type="scientific">Branchiostoma floridae</name>
    <name type="common">Florida lancelet</name>
    <name type="synonym">Amphioxus</name>
    <dbReference type="NCBI Taxonomy" id="7739"/>
    <lineage>
        <taxon>Eukaryota</taxon>
        <taxon>Metazoa</taxon>
        <taxon>Chordata</taxon>
        <taxon>Cephalochordata</taxon>
        <taxon>Leptocardii</taxon>
        <taxon>Amphioxiformes</taxon>
        <taxon>Branchiostomatidae</taxon>
        <taxon>Branchiostoma</taxon>
    </lineage>
</organism>
<dbReference type="InParanoid" id="C3ZEU3"/>
<feature type="signal peptide" evidence="2">
    <location>
        <begin position="1"/>
        <end position="16"/>
    </location>
</feature>
<proteinExistence type="predicted"/>
<reference evidence="3" key="1">
    <citation type="journal article" date="2008" name="Nature">
        <title>The amphioxus genome and the evolution of the chordate karyotype.</title>
        <authorList>
            <consortium name="US DOE Joint Genome Institute (JGI-PGF)"/>
            <person name="Putnam N.H."/>
            <person name="Butts T."/>
            <person name="Ferrier D.E.K."/>
            <person name="Furlong R.F."/>
            <person name="Hellsten U."/>
            <person name="Kawashima T."/>
            <person name="Robinson-Rechavi M."/>
            <person name="Shoguchi E."/>
            <person name="Terry A."/>
            <person name="Yu J.-K."/>
            <person name="Benito-Gutierrez E.L."/>
            <person name="Dubchak I."/>
            <person name="Garcia-Fernandez J."/>
            <person name="Gibson-Brown J.J."/>
            <person name="Grigoriev I.V."/>
            <person name="Horton A.C."/>
            <person name="de Jong P.J."/>
            <person name="Jurka J."/>
            <person name="Kapitonov V.V."/>
            <person name="Kohara Y."/>
            <person name="Kuroki Y."/>
            <person name="Lindquist E."/>
            <person name="Lucas S."/>
            <person name="Osoegawa K."/>
            <person name="Pennacchio L.A."/>
            <person name="Salamov A.A."/>
            <person name="Satou Y."/>
            <person name="Sauka-Spengler T."/>
            <person name="Schmutz J."/>
            <person name="Shin-I T."/>
            <person name="Toyoda A."/>
            <person name="Bronner-Fraser M."/>
            <person name="Fujiyama A."/>
            <person name="Holland L.Z."/>
            <person name="Holland P.W.H."/>
            <person name="Satoh N."/>
            <person name="Rokhsar D.S."/>
        </authorList>
    </citation>
    <scope>NUCLEOTIDE SEQUENCE [LARGE SCALE GENOMIC DNA]</scope>
    <source>
        <strain evidence="3">S238N-H82</strain>
        <tissue evidence="3">Testes</tissue>
    </source>
</reference>
<keyword evidence="1" id="KW-1133">Transmembrane helix</keyword>
<dbReference type="AlphaFoldDB" id="C3ZEU3"/>
<evidence type="ECO:0000256" key="2">
    <source>
        <dbReference type="SAM" id="SignalP"/>
    </source>
</evidence>
<protein>
    <submittedName>
        <fullName evidence="3">Uncharacterized protein</fullName>
    </submittedName>
</protein>